<feature type="region of interest" description="Disordered" evidence="1">
    <location>
        <begin position="557"/>
        <end position="595"/>
    </location>
</feature>
<accession>A0A9K3CPW2</accession>
<comment type="caution">
    <text evidence="2">The sequence shown here is derived from an EMBL/GenBank/DDBJ whole genome shotgun (WGS) entry which is preliminary data.</text>
</comment>
<organism evidence="2 3">
    <name type="scientific">Kipferlia bialata</name>
    <dbReference type="NCBI Taxonomy" id="797122"/>
    <lineage>
        <taxon>Eukaryota</taxon>
        <taxon>Metamonada</taxon>
        <taxon>Carpediemonas-like organisms</taxon>
        <taxon>Kipferlia</taxon>
    </lineage>
</organism>
<feature type="compositionally biased region" description="Basic and acidic residues" evidence="1">
    <location>
        <begin position="1"/>
        <end position="11"/>
    </location>
</feature>
<dbReference type="Proteomes" id="UP000265618">
    <property type="component" value="Unassembled WGS sequence"/>
</dbReference>
<feature type="compositionally biased region" description="Basic and acidic residues" evidence="1">
    <location>
        <begin position="557"/>
        <end position="571"/>
    </location>
</feature>
<feature type="region of interest" description="Disordered" evidence="1">
    <location>
        <begin position="732"/>
        <end position="775"/>
    </location>
</feature>
<evidence type="ECO:0000313" key="3">
    <source>
        <dbReference type="Proteomes" id="UP000265618"/>
    </source>
</evidence>
<feature type="region of interest" description="Disordered" evidence="1">
    <location>
        <begin position="1"/>
        <end position="27"/>
    </location>
</feature>
<feature type="compositionally biased region" description="Basic and acidic residues" evidence="1">
    <location>
        <begin position="766"/>
        <end position="775"/>
    </location>
</feature>
<dbReference type="AlphaFoldDB" id="A0A9K3CPW2"/>
<proteinExistence type="predicted"/>
<reference evidence="2 3" key="1">
    <citation type="journal article" date="2018" name="PLoS ONE">
        <title>The draft genome of Kipferlia bialata reveals reductive genome evolution in fornicate parasites.</title>
        <authorList>
            <person name="Tanifuji G."/>
            <person name="Takabayashi S."/>
            <person name="Kume K."/>
            <person name="Takagi M."/>
            <person name="Nakayama T."/>
            <person name="Kamikawa R."/>
            <person name="Inagaki Y."/>
            <person name="Hashimoto T."/>
        </authorList>
    </citation>
    <scope>NUCLEOTIDE SEQUENCE [LARGE SCALE GENOMIC DNA]</scope>
    <source>
        <strain evidence="2">NY0173</strain>
    </source>
</reference>
<sequence>MSRRTNREGGRERKRVPQLTLEERERESERQVLAEAQGRVEDAMVFYFREGHMYIQRCQEGGRCKAVPDAVKFHMGYPLVMDEKLTENIKTTHQNMCGYVHSKANRPRLGYRMKNKGFSDILAEIRGMTEDVLQLVHPTSRTILRLDGSDDLERLVSYFWARAVRFEYEGNIDPELCRQYLLRPLTGPMWRRAPTVIGTDSVAAFAQSPGALQRDRQARVDDIFAAADLPDATVPVVPHGIGSMMGEKGRERERERGIETGWVSGDVMIEEERERDVPMGRGWSAGVRERQREPLQTNADRSFFDRLYLSLPAARQWTHTVRLNPTQEEAAVVARRTRGILEIKAVLHRITMMVEIYQRLIGGHIPASQVYTYVQRYMRLLRDPTYEREFMPVQVSVARPRTADPAKRPLARNSATPRAKRSLRPRPITTGAALPPLPPGSRHRDRVVKQEDTESCVSITGYSLSPGLGKCSDPEAFRKEQVRERERAAQVRRERERDAESYQPVLIGSEEYHDSVASAPPQQFPSTHPLLGGTDDIAGPLDPARWSAHYEIMRENMEKQREKQRERERVRQRGGRAPNEGLVVGPAPPEAPSSPFRVGERVGMMSVDPHLHSPATSLGQSAGTVETVVERPPSETLVQAQQRYFGVPAMRTVHLAHDPSLLGPLVTAADTDTPEVTPVHFHSLGTVGTVSGTLTPEVTPAQTLPQTQQPYLLLVPELPQAQHRLLIDVPQFGAAPLPPPEEPHGAQPGNSLYHSDSLFMGGGTGTKRDKEEGDK</sequence>
<keyword evidence="3" id="KW-1185">Reference proteome</keyword>
<gene>
    <name evidence="2" type="ORF">KIPB_001147</name>
</gene>
<evidence type="ECO:0000313" key="2">
    <source>
        <dbReference type="EMBL" id="GIQ80361.1"/>
    </source>
</evidence>
<feature type="region of interest" description="Disordered" evidence="1">
    <location>
        <begin position="400"/>
        <end position="453"/>
    </location>
</feature>
<protein>
    <submittedName>
        <fullName evidence="2">Uncharacterized protein</fullName>
    </submittedName>
</protein>
<dbReference type="EMBL" id="BDIP01000154">
    <property type="protein sequence ID" value="GIQ80361.1"/>
    <property type="molecule type" value="Genomic_DNA"/>
</dbReference>
<name>A0A9K3CPW2_9EUKA</name>
<evidence type="ECO:0000256" key="1">
    <source>
        <dbReference type="SAM" id="MobiDB-lite"/>
    </source>
</evidence>